<comment type="caution">
    <text evidence="2">The sequence shown here is derived from an EMBL/GenBank/DDBJ whole genome shotgun (WGS) entry which is preliminary data.</text>
</comment>
<feature type="domain" description="AsmA" evidence="1">
    <location>
        <begin position="7"/>
        <end position="72"/>
    </location>
</feature>
<dbReference type="Pfam" id="PF05170">
    <property type="entry name" value="AsmA"/>
    <property type="match status" value="2"/>
</dbReference>
<proteinExistence type="predicted"/>
<dbReference type="PANTHER" id="PTHR30441:SF8">
    <property type="entry name" value="DUF748 DOMAIN-CONTAINING PROTEIN"/>
    <property type="match status" value="1"/>
</dbReference>
<organism evidence="2">
    <name type="scientific">mine drainage metagenome</name>
    <dbReference type="NCBI Taxonomy" id="410659"/>
    <lineage>
        <taxon>unclassified sequences</taxon>
        <taxon>metagenomes</taxon>
        <taxon>ecological metagenomes</taxon>
    </lineage>
</organism>
<gene>
    <name evidence="2" type="ORF">GALL_111800</name>
</gene>
<reference evidence="2" key="1">
    <citation type="submission" date="2016-10" db="EMBL/GenBank/DDBJ databases">
        <title>Sequence of Gallionella enrichment culture.</title>
        <authorList>
            <person name="Poehlein A."/>
            <person name="Muehling M."/>
            <person name="Daniel R."/>
        </authorList>
    </citation>
    <scope>NUCLEOTIDE SEQUENCE</scope>
</reference>
<evidence type="ECO:0000259" key="1">
    <source>
        <dbReference type="Pfam" id="PF05170"/>
    </source>
</evidence>
<dbReference type="AlphaFoldDB" id="A0A1J5SDT8"/>
<dbReference type="EMBL" id="MLJW01000042">
    <property type="protein sequence ID" value="OIR06575.1"/>
    <property type="molecule type" value="Genomic_DNA"/>
</dbReference>
<feature type="domain" description="AsmA" evidence="1">
    <location>
        <begin position="128"/>
        <end position="342"/>
    </location>
</feature>
<dbReference type="GO" id="GO:0090313">
    <property type="term" value="P:regulation of protein targeting to membrane"/>
    <property type="evidence" value="ECO:0007669"/>
    <property type="project" value="TreeGrafter"/>
</dbReference>
<dbReference type="InterPro" id="IPR007844">
    <property type="entry name" value="AsmA"/>
</dbReference>
<evidence type="ECO:0000313" key="2">
    <source>
        <dbReference type="EMBL" id="OIR06575.1"/>
    </source>
</evidence>
<accession>A0A1J5SDT8</accession>
<sequence>MKWFKKTLLLIGLLLAIAVILPFFITLDDYIPQIEAAASKKLKEPVSIKSIAFSLLPTPHITIEGITLEKTKDLHIGKIVVTPDFISSRKASIIIKRIEIDALALPQQAIDKIPEWSKSEAPTPANQLPQIRLDSIVLTNAQVTSGKMSFGPFDAHVNLNSESKLKDASITTLDNKLKILAEPDQSNYRIDINAKKWTLPIGPKIVFDELSIKGIATLQDANFNEINATLYGGTAKGKMSVDWQKGLQINGNLDIHKVEMQKIASMLSSSTHVSGLLNAKPVFSASATSAGQLMSALHLETLFNVQNGVLYGVDIKKAATNLVKKETTGGETRFDELSGHLVMAHSGYDFTQLKISADTLGVDGDVNISDKKELSGRINAQVKALGVSTQVPLNVTGTIDSPMLYPTGGTITGAVVGTAIMGPGVGTSVGAKVGGWVENMFGKKK</sequence>
<dbReference type="InterPro" id="IPR052894">
    <property type="entry name" value="AsmA-related"/>
</dbReference>
<protein>
    <submittedName>
        <fullName evidence="2">AsmA family protein</fullName>
    </submittedName>
</protein>
<dbReference type="PANTHER" id="PTHR30441">
    <property type="entry name" value="DUF748 DOMAIN-CONTAINING PROTEIN"/>
    <property type="match status" value="1"/>
</dbReference>
<dbReference type="GO" id="GO:0005886">
    <property type="term" value="C:plasma membrane"/>
    <property type="evidence" value="ECO:0007669"/>
    <property type="project" value="TreeGrafter"/>
</dbReference>
<name>A0A1J5SDT8_9ZZZZ</name>